<proteinExistence type="predicted"/>
<organism evidence="2 3">
    <name type="scientific">Thalassoglobus neptunius</name>
    <dbReference type="NCBI Taxonomy" id="1938619"/>
    <lineage>
        <taxon>Bacteria</taxon>
        <taxon>Pseudomonadati</taxon>
        <taxon>Planctomycetota</taxon>
        <taxon>Planctomycetia</taxon>
        <taxon>Planctomycetales</taxon>
        <taxon>Planctomycetaceae</taxon>
        <taxon>Thalassoglobus</taxon>
    </lineage>
</organism>
<protein>
    <submittedName>
        <fullName evidence="2">Uncharacterized protein</fullName>
    </submittedName>
</protein>
<name>A0A5C5VWN9_9PLAN</name>
<dbReference type="AlphaFoldDB" id="A0A5C5VWN9"/>
<feature type="region of interest" description="Disordered" evidence="1">
    <location>
        <begin position="51"/>
        <end position="74"/>
    </location>
</feature>
<dbReference type="EMBL" id="SIHI01000037">
    <property type="protein sequence ID" value="TWT42810.1"/>
    <property type="molecule type" value="Genomic_DNA"/>
</dbReference>
<keyword evidence="3" id="KW-1185">Reference proteome</keyword>
<gene>
    <name evidence="2" type="ORF">KOR42_46140</name>
</gene>
<evidence type="ECO:0000313" key="3">
    <source>
        <dbReference type="Proteomes" id="UP000317243"/>
    </source>
</evidence>
<comment type="caution">
    <text evidence="2">The sequence shown here is derived from an EMBL/GenBank/DDBJ whole genome shotgun (WGS) entry which is preliminary data.</text>
</comment>
<sequence length="180" mass="20255">MKFNGLNLEQQPLHSFTLQRFQRFQRSPLTLQMKPLPLGFQRQLRQRGIFPPVPPAKILRDSSGKPLRDQNGQALTQSDVTDSKFIEQTELYHQRVAVLAIVESLQSDPHIEFETKLNGETPEGWAQFADAVFEEFEAAGLTTGDLVAICDEICRIGNLLNQDLVREQANFSESIANGSS</sequence>
<accession>A0A5C5VWN9</accession>
<evidence type="ECO:0000313" key="2">
    <source>
        <dbReference type="EMBL" id="TWT42810.1"/>
    </source>
</evidence>
<evidence type="ECO:0000256" key="1">
    <source>
        <dbReference type="SAM" id="MobiDB-lite"/>
    </source>
</evidence>
<reference evidence="2 3" key="1">
    <citation type="submission" date="2019-02" db="EMBL/GenBank/DDBJ databases">
        <title>Deep-cultivation of Planctomycetes and their phenomic and genomic characterization uncovers novel biology.</title>
        <authorList>
            <person name="Wiegand S."/>
            <person name="Jogler M."/>
            <person name="Boedeker C."/>
            <person name="Pinto D."/>
            <person name="Vollmers J."/>
            <person name="Rivas-Marin E."/>
            <person name="Kohn T."/>
            <person name="Peeters S.H."/>
            <person name="Heuer A."/>
            <person name="Rast P."/>
            <person name="Oberbeckmann S."/>
            <person name="Bunk B."/>
            <person name="Jeske O."/>
            <person name="Meyerdierks A."/>
            <person name="Storesund J.E."/>
            <person name="Kallscheuer N."/>
            <person name="Luecker S."/>
            <person name="Lage O.M."/>
            <person name="Pohl T."/>
            <person name="Merkel B.J."/>
            <person name="Hornburger P."/>
            <person name="Mueller R.-W."/>
            <person name="Bruemmer F."/>
            <person name="Labrenz M."/>
            <person name="Spormann A.M."/>
            <person name="Op Den Camp H."/>
            <person name="Overmann J."/>
            <person name="Amann R."/>
            <person name="Jetten M.S.M."/>
            <person name="Mascher T."/>
            <person name="Medema M.H."/>
            <person name="Devos D.P."/>
            <person name="Kaster A.-K."/>
            <person name="Ovreas L."/>
            <person name="Rohde M."/>
            <person name="Galperin M.Y."/>
            <person name="Jogler C."/>
        </authorList>
    </citation>
    <scope>NUCLEOTIDE SEQUENCE [LARGE SCALE GENOMIC DNA]</scope>
    <source>
        <strain evidence="2 3">KOR42</strain>
    </source>
</reference>
<dbReference type="Proteomes" id="UP000317243">
    <property type="component" value="Unassembled WGS sequence"/>
</dbReference>
<feature type="compositionally biased region" description="Basic and acidic residues" evidence="1">
    <location>
        <begin position="58"/>
        <end position="68"/>
    </location>
</feature>